<dbReference type="InterPro" id="IPR013096">
    <property type="entry name" value="Cupin_2"/>
</dbReference>
<feature type="domain" description="Cupin type-2" evidence="1">
    <location>
        <begin position="55"/>
        <end position="114"/>
    </location>
</feature>
<dbReference type="SUPFAM" id="SSF51182">
    <property type="entry name" value="RmlC-like cupins"/>
    <property type="match status" value="1"/>
</dbReference>
<sequence>MSKLAKKSIETAFSGLEYLPNRTPEMAFSGGASKAFLELSQYRDGAIYVGHYSGNSEWERHSVGDEIVMALEGTTTLVLLIEGQEEKHLLNEQELFVVPKNVWHRFESSTHFKVMTVTPQPTDHSLERPTDS</sequence>
<dbReference type="EMBL" id="FLOB01000015">
    <property type="protein sequence ID" value="SBS36962.1"/>
    <property type="molecule type" value="Genomic_DNA"/>
</dbReference>
<accession>A0A1A8TTX1</accession>
<dbReference type="InterPro" id="IPR014710">
    <property type="entry name" value="RmlC-like_jellyroll"/>
</dbReference>
<evidence type="ECO:0000313" key="3">
    <source>
        <dbReference type="Proteomes" id="UP000092544"/>
    </source>
</evidence>
<proteinExistence type="predicted"/>
<protein>
    <submittedName>
        <fullName evidence="2">Cupin domain protein</fullName>
    </submittedName>
</protein>
<keyword evidence="3" id="KW-1185">Reference proteome</keyword>
<dbReference type="Pfam" id="PF07883">
    <property type="entry name" value="Cupin_2"/>
    <property type="match status" value="1"/>
</dbReference>
<dbReference type="RefSeq" id="WP_067019880.1">
    <property type="nucleotide sequence ID" value="NZ_FLOB01000015.1"/>
</dbReference>
<name>A0A1A8TTX1_9GAMM</name>
<evidence type="ECO:0000259" key="1">
    <source>
        <dbReference type="Pfam" id="PF07883"/>
    </source>
</evidence>
<dbReference type="Proteomes" id="UP000092544">
    <property type="component" value="Unassembled WGS sequence"/>
</dbReference>
<organism evidence="2 3">
    <name type="scientific">Marinomonas spartinae</name>
    <dbReference type="NCBI Taxonomy" id="1792290"/>
    <lineage>
        <taxon>Bacteria</taxon>
        <taxon>Pseudomonadati</taxon>
        <taxon>Pseudomonadota</taxon>
        <taxon>Gammaproteobacteria</taxon>
        <taxon>Oceanospirillales</taxon>
        <taxon>Oceanospirillaceae</taxon>
        <taxon>Marinomonas</taxon>
    </lineage>
</organism>
<reference evidence="2 3" key="1">
    <citation type="submission" date="2016-06" db="EMBL/GenBank/DDBJ databases">
        <authorList>
            <person name="Kjaerup R.B."/>
            <person name="Dalgaard T.S."/>
            <person name="Juul-Madsen H.R."/>
        </authorList>
    </citation>
    <scope>NUCLEOTIDE SEQUENCE [LARGE SCALE GENOMIC DNA]</scope>
    <source>
        <strain evidence="2 3">CECT 8886</strain>
    </source>
</reference>
<gene>
    <name evidence="2" type="ORF">MSP8886_03919</name>
</gene>
<dbReference type="Gene3D" id="2.60.120.10">
    <property type="entry name" value="Jelly Rolls"/>
    <property type="match status" value="1"/>
</dbReference>
<dbReference type="InterPro" id="IPR011051">
    <property type="entry name" value="RmlC_Cupin_sf"/>
</dbReference>
<dbReference type="STRING" id="1792290.MSP8886_03919"/>
<dbReference type="AlphaFoldDB" id="A0A1A8TTX1"/>
<evidence type="ECO:0000313" key="2">
    <source>
        <dbReference type="EMBL" id="SBS36962.1"/>
    </source>
</evidence>
<dbReference type="OrthoDB" id="512358at2"/>